<keyword evidence="2" id="KW-1185">Reference proteome</keyword>
<organism evidence="1 2">
    <name type="scientific">Rubus argutus</name>
    <name type="common">Southern blackberry</name>
    <dbReference type="NCBI Taxonomy" id="59490"/>
    <lineage>
        <taxon>Eukaryota</taxon>
        <taxon>Viridiplantae</taxon>
        <taxon>Streptophyta</taxon>
        <taxon>Embryophyta</taxon>
        <taxon>Tracheophyta</taxon>
        <taxon>Spermatophyta</taxon>
        <taxon>Magnoliopsida</taxon>
        <taxon>eudicotyledons</taxon>
        <taxon>Gunneridae</taxon>
        <taxon>Pentapetalae</taxon>
        <taxon>rosids</taxon>
        <taxon>fabids</taxon>
        <taxon>Rosales</taxon>
        <taxon>Rosaceae</taxon>
        <taxon>Rosoideae</taxon>
        <taxon>Rosoideae incertae sedis</taxon>
        <taxon>Rubus</taxon>
    </lineage>
</organism>
<dbReference type="EMBL" id="JBEDUW010000007">
    <property type="protein sequence ID" value="KAK9912045.1"/>
    <property type="molecule type" value="Genomic_DNA"/>
</dbReference>
<protein>
    <recommendedName>
        <fullName evidence="3">RNase H type-1 domain-containing protein</fullName>
    </recommendedName>
</protein>
<name>A0AAW1VW20_RUBAR</name>
<evidence type="ECO:0008006" key="3">
    <source>
        <dbReference type="Google" id="ProtNLM"/>
    </source>
</evidence>
<dbReference type="Proteomes" id="UP001457282">
    <property type="component" value="Unassembled WGS sequence"/>
</dbReference>
<comment type="caution">
    <text evidence="1">The sequence shown here is derived from an EMBL/GenBank/DDBJ whole genome shotgun (WGS) entry which is preliminary data.</text>
</comment>
<accession>A0AAW1VW20</accession>
<reference evidence="1 2" key="1">
    <citation type="journal article" date="2023" name="G3 (Bethesda)">
        <title>A chromosome-length genome assembly and annotation of blackberry (Rubus argutus, cv. 'Hillquist').</title>
        <authorList>
            <person name="Bruna T."/>
            <person name="Aryal R."/>
            <person name="Dudchenko O."/>
            <person name="Sargent D.J."/>
            <person name="Mead D."/>
            <person name="Buti M."/>
            <person name="Cavallini A."/>
            <person name="Hytonen T."/>
            <person name="Andres J."/>
            <person name="Pham M."/>
            <person name="Weisz D."/>
            <person name="Mascagni F."/>
            <person name="Usai G."/>
            <person name="Natali L."/>
            <person name="Bassil N."/>
            <person name="Fernandez G.E."/>
            <person name="Lomsadze A."/>
            <person name="Armour M."/>
            <person name="Olukolu B."/>
            <person name="Poorten T."/>
            <person name="Britton C."/>
            <person name="Davik J."/>
            <person name="Ashrafi H."/>
            <person name="Aiden E.L."/>
            <person name="Borodovsky M."/>
            <person name="Worthington M."/>
        </authorList>
    </citation>
    <scope>NUCLEOTIDE SEQUENCE [LARGE SCALE GENOMIC DNA]</scope>
    <source>
        <strain evidence="1">PI 553951</strain>
    </source>
</reference>
<proteinExistence type="predicted"/>
<sequence>MHELVLSLLGYGQVFYMVEIFSKEIYYGNTNWIPSLLGLKLVSSHHIDVSPYEASLINWTTHSWDLSSISMLLTLSQQVAMQAIPLVSVQTSDKLLRPLVKSAGLAVLAHDVTGSLVAGEIDVVLTPFPLYAEALASLLSVQLALSLQASHFLLEADSLHFVNLLNNSTLSTDCRLANQAVDHLTCLVRRKCPIDWAHQPPSSFSHILLYDAGPTPT</sequence>
<dbReference type="AlphaFoldDB" id="A0AAW1VW20"/>
<gene>
    <name evidence="1" type="ORF">M0R45_035920</name>
</gene>
<evidence type="ECO:0000313" key="1">
    <source>
        <dbReference type="EMBL" id="KAK9912045.1"/>
    </source>
</evidence>
<evidence type="ECO:0000313" key="2">
    <source>
        <dbReference type="Proteomes" id="UP001457282"/>
    </source>
</evidence>